<dbReference type="GO" id="GO:0016757">
    <property type="term" value="F:glycosyltransferase activity"/>
    <property type="evidence" value="ECO:0007669"/>
    <property type="project" value="UniProtKB-KW"/>
</dbReference>
<feature type="domain" description="Glycosyl transferase family 1" evidence="3">
    <location>
        <begin position="233"/>
        <end position="322"/>
    </location>
</feature>
<evidence type="ECO:0000259" key="3">
    <source>
        <dbReference type="Pfam" id="PF00534"/>
    </source>
</evidence>
<dbReference type="InterPro" id="IPR001296">
    <property type="entry name" value="Glyco_trans_1"/>
</dbReference>
<proteinExistence type="predicted"/>
<evidence type="ECO:0000313" key="4">
    <source>
        <dbReference type="EMBL" id="WUP52681.1"/>
    </source>
</evidence>
<gene>
    <name evidence="4" type="ORF">OG994_14700</name>
</gene>
<dbReference type="SUPFAM" id="SSF53756">
    <property type="entry name" value="UDP-Glycosyltransferase/glycogen phosphorylase"/>
    <property type="match status" value="1"/>
</dbReference>
<sequence>MNILLWHVHGSWTTAFVHGRHHYLVPVTPDRGPYGLGRARTYPWPDTVTEITPDQLPHTDVDLVILQRPEELDLAQEWLRRRPGHDLPAIYVEHNTPKDGNVPNSRHPMADRDDLLIAHVTGFNQLFWDTGSTRTTVVDHGIVPPRVDYSGELDRLAVVINEPVRRWRVTGTDLLPRFARVAPLDVYGMGVAGLAEALATRTPDGRSAGDRRPPPDPAGDPASRTATGVTAHEDLPQARMHEELARRRAYLHLCRWTSLGLSLIEAMAIGMPVVALATTEAVDAVPPDAGVLSTRVDTLVEAARWLMDDRDAAYRMGARAREVAKERFGLDRFLADWDRLLEEETCASR</sequence>
<accession>A0ABZ1SE17</accession>
<dbReference type="EC" id="2.4.-.-" evidence="4"/>
<evidence type="ECO:0000313" key="5">
    <source>
        <dbReference type="Proteomes" id="UP001432190"/>
    </source>
</evidence>
<dbReference type="RefSeq" id="WP_328853575.1">
    <property type="nucleotide sequence ID" value="NZ_CP108084.1"/>
</dbReference>
<evidence type="ECO:0000256" key="2">
    <source>
        <dbReference type="SAM" id="MobiDB-lite"/>
    </source>
</evidence>
<keyword evidence="1 4" id="KW-0808">Transferase</keyword>
<dbReference type="Pfam" id="PF00534">
    <property type="entry name" value="Glycos_transf_1"/>
    <property type="match status" value="1"/>
</dbReference>
<organism evidence="4 5">
    <name type="scientific">Micromonospora globbae</name>
    <dbReference type="NCBI Taxonomy" id="1894969"/>
    <lineage>
        <taxon>Bacteria</taxon>
        <taxon>Bacillati</taxon>
        <taxon>Actinomycetota</taxon>
        <taxon>Actinomycetes</taxon>
        <taxon>Micromonosporales</taxon>
        <taxon>Micromonosporaceae</taxon>
        <taxon>Micromonospora</taxon>
    </lineage>
</organism>
<keyword evidence="5" id="KW-1185">Reference proteome</keyword>
<reference evidence="4" key="1">
    <citation type="submission" date="2022-10" db="EMBL/GenBank/DDBJ databases">
        <title>The complete genomes of actinobacterial strains from the NBC collection.</title>
        <authorList>
            <person name="Joergensen T.S."/>
            <person name="Alvarez Arevalo M."/>
            <person name="Sterndorff E.B."/>
            <person name="Faurdal D."/>
            <person name="Vuksanovic O."/>
            <person name="Mourched A.-S."/>
            <person name="Charusanti P."/>
            <person name="Shaw S."/>
            <person name="Blin K."/>
            <person name="Weber T."/>
        </authorList>
    </citation>
    <scope>NUCLEOTIDE SEQUENCE</scope>
    <source>
        <strain evidence="4">NBC_00256</strain>
    </source>
</reference>
<protein>
    <submittedName>
        <fullName evidence="4">Glycosyltransferase</fullName>
        <ecNumber evidence="4">2.4.-.-</ecNumber>
    </submittedName>
</protein>
<evidence type="ECO:0000256" key="1">
    <source>
        <dbReference type="ARBA" id="ARBA00022679"/>
    </source>
</evidence>
<keyword evidence="4" id="KW-0328">Glycosyltransferase</keyword>
<name>A0ABZ1SE17_9ACTN</name>
<dbReference type="Proteomes" id="UP001432190">
    <property type="component" value="Chromosome"/>
</dbReference>
<feature type="region of interest" description="Disordered" evidence="2">
    <location>
        <begin position="200"/>
        <end position="237"/>
    </location>
</feature>
<feature type="compositionally biased region" description="Basic and acidic residues" evidence="2">
    <location>
        <begin position="203"/>
        <end position="214"/>
    </location>
</feature>
<dbReference type="EMBL" id="CP108084">
    <property type="protein sequence ID" value="WUP52681.1"/>
    <property type="molecule type" value="Genomic_DNA"/>
</dbReference>
<dbReference type="Gene3D" id="3.40.50.2000">
    <property type="entry name" value="Glycogen Phosphorylase B"/>
    <property type="match status" value="1"/>
</dbReference>